<comment type="caution">
    <text evidence="1">The sequence shown here is derived from an EMBL/GenBank/DDBJ whole genome shotgun (WGS) entry which is preliminary data.</text>
</comment>
<protein>
    <submittedName>
        <fullName evidence="1">Uncharacterized protein</fullName>
    </submittedName>
</protein>
<sequence length="176" mass="20033">MPADEKPCCPECALVIPVHLHQHDRPPTDIQDDEVLYRRFFVKGPTKDWKARGKQDMAKVFQLSNDSYNRSSLSNESDVLFDDTGHYFANAGILSVSIKQIRSAAGTYTLEAQGRIPARILYFNAIHDPMHCNYAHAQLEIWENGTRAPSQPSSMKTVFREMLSDNCKMIRDVTED</sequence>
<dbReference type="Proteomes" id="UP000181790">
    <property type="component" value="Unassembled WGS sequence"/>
</dbReference>
<dbReference type="RefSeq" id="WP_071502635.1">
    <property type="nucleotide sequence ID" value="NZ_MORL01000003.1"/>
</dbReference>
<dbReference type="EMBL" id="MORL01000003">
    <property type="protein sequence ID" value="OIN59834.1"/>
    <property type="molecule type" value="Genomic_DNA"/>
</dbReference>
<dbReference type="OrthoDB" id="1495193at2"/>
<gene>
    <name evidence="1" type="ORF">BLX24_08220</name>
</gene>
<dbReference type="AlphaFoldDB" id="A0A1S2VM51"/>
<name>A0A1S2VM51_9BACT</name>
<reference evidence="1 2" key="1">
    <citation type="submission" date="2016-10" db="EMBL/GenBank/DDBJ databases">
        <title>Arsenicibacter rosenii gen. nov., sp. nov., an efficient arsenic-methylating bacterium isolated from an arsenic-contaminated paddy soil.</title>
        <authorList>
            <person name="Huang K."/>
        </authorList>
    </citation>
    <scope>NUCLEOTIDE SEQUENCE [LARGE SCALE GENOMIC DNA]</scope>
    <source>
        <strain evidence="1 2">SM-1</strain>
    </source>
</reference>
<accession>A0A1S2VM51</accession>
<evidence type="ECO:0000313" key="1">
    <source>
        <dbReference type="EMBL" id="OIN59834.1"/>
    </source>
</evidence>
<evidence type="ECO:0000313" key="2">
    <source>
        <dbReference type="Proteomes" id="UP000181790"/>
    </source>
</evidence>
<keyword evidence="2" id="KW-1185">Reference proteome</keyword>
<proteinExistence type="predicted"/>
<organism evidence="1 2">
    <name type="scientific">Arsenicibacter rosenii</name>
    <dbReference type="NCBI Taxonomy" id="1750698"/>
    <lineage>
        <taxon>Bacteria</taxon>
        <taxon>Pseudomonadati</taxon>
        <taxon>Bacteroidota</taxon>
        <taxon>Cytophagia</taxon>
        <taxon>Cytophagales</taxon>
        <taxon>Spirosomataceae</taxon>
        <taxon>Arsenicibacter</taxon>
    </lineage>
</organism>